<proteinExistence type="predicted"/>
<dbReference type="HOGENOM" id="CLU_1738368_0_0_4"/>
<keyword evidence="1" id="KW-0614">Plasmid</keyword>
<dbReference type="AlphaFoldDB" id="A2SMW1"/>
<dbReference type="Proteomes" id="UP000000366">
    <property type="component" value="Plasmid RPME01"/>
</dbReference>
<reference evidence="1 2" key="1">
    <citation type="journal article" date="2007" name="J. Bacteriol.">
        <title>Whole-genome analysis of the methyl tert-butyl ether-degrading beta-proteobacterium Methylibium petroleiphilum PM1.</title>
        <authorList>
            <person name="Kane S.R."/>
            <person name="Chakicherla A.Y."/>
            <person name="Chain P.S.G."/>
            <person name="Schmidt R."/>
            <person name="Shin M.W."/>
            <person name="Legler T.C."/>
            <person name="Scow K.M."/>
            <person name="Larimer F.W."/>
            <person name="Lucas S.M."/>
            <person name="Richardson P.M."/>
            <person name="Hristova K.R."/>
        </authorList>
    </citation>
    <scope>NUCLEOTIDE SEQUENCE [LARGE SCALE GENOMIC DNA]</scope>
    <source>
        <strain evidence="2">ATCC BAA-1232 / LMG 22953 / PM1</strain>
        <plasmid evidence="1 2">RPME01</plasmid>
    </source>
</reference>
<protein>
    <submittedName>
        <fullName evidence="1">Uncharacterized protein</fullName>
    </submittedName>
</protein>
<accession>A2SMW1</accession>
<evidence type="ECO:0000313" key="1">
    <source>
        <dbReference type="EMBL" id="ABM96900.1"/>
    </source>
</evidence>
<dbReference type="EMBL" id="CP000556">
    <property type="protein sequence ID" value="ABM96900.1"/>
    <property type="molecule type" value="Genomic_DNA"/>
</dbReference>
<gene>
    <name evidence="1" type="ordered locus">Mpe_B0121</name>
</gene>
<dbReference type="KEGG" id="mpt:Mpe_B0121"/>
<dbReference type="RefSeq" id="WP_011831515.1">
    <property type="nucleotide sequence ID" value="NC_008826.1"/>
</dbReference>
<evidence type="ECO:0000313" key="2">
    <source>
        <dbReference type="Proteomes" id="UP000000366"/>
    </source>
</evidence>
<keyword evidence="2" id="KW-1185">Reference proteome</keyword>
<geneLocation type="plasmid" evidence="1 2">
    <name>RPME01</name>
</geneLocation>
<sequence>MTQPKTPITVFEKIRQQIELPGPAAAPGAAAAMFAEFNVPAFLETQAASMRTAGFRAAAELVEAGTHVSLSWVPQRDAAPDAPEARLDIRVVEGSNRPFRARFIYQAFDGQREVAGVCAQYMDAALLNRWFAHFTELCLTAQAQAAEHPAGAAA</sequence>
<organism evidence="1 2">
    <name type="scientific">Methylibium petroleiphilum (strain ATCC BAA-1232 / LMG 22953 / PM1)</name>
    <dbReference type="NCBI Taxonomy" id="420662"/>
    <lineage>
        <taxon>Bacteria</taxon>
        <taxon>Pseudomonadati</taxon>
        <taxon>Pseudomonadota</taxon>
        <taxon>Betaproteobacteria</taxon>
        <taxon>Burkholderiales</taxon>
        <taxon>Sphaerotilaceae</taxon>
        <taxon>Methylibium</taxon>
    </lineage>
</organism>
<name>A2SMW1_METPP</name>